<name>A0ABQ4F1A4_9ACTN</name>
<comment type="caution">
    <text evidence="1">The sequence shown here is derived from an EMBL/GenBank/DDBJ whole genome shotgun (WGS) entry which is preliminary data.</text>
</comment>
<accession>A0ABQ4F1A4</accession>
<sequence length="184" mass="20843">MITHEELVEAFGEDNVVLLDAEKARSAGLSEMDMLILTHVGFPRYAGPLFTTDIVGQPALFQVEEFPANGVINRVMFLGGPEDDDQARFFLDIPDGFIVFMALTDDGSEAEVINSTLSDFLEFVYRFGVRYQSPAPETIEEVRQETDELDALLRDRDPHAFRQAQTWWSMAIDAIREQSEKKYA</sequence>
<evidence type="ECO:0000313" key="2">
    <source>
        <dbReference type="Proteomes" id="UP000621500"/>
    </source>
</evidence>
<evidence type="ECO:0008006" key="3">
    <source>
        <dbReference type="Google" id="ProtNLM"/>
    </source>
</evidence>
<dbReference type="Pfam" id="PF14435">
    <property type="entry name" value="SUKH-4"/>
    <property type="match status" value="1"/>
</dbReference>
<evidence type="ECO:0000313" key="1">
    <source>
        <dbReference type="EMBL" id="GIH00697.1"/>
    </source>
</evidence>
<dbReference type="InterPro" id="IPR025851">
    <property type="entry name" value="SUKH-4"/>
</dbReference>
<organism evidence="1 2">
    <name type="scientific">Plantactinospora mayteni</name>
    <dbReference type="NCBI Taxonomy" id="566021"/>
    <lineage>
        <taxon>Bacteria</taxon>
        <taxon>Bacillati</taxon>
        <taxon>Actinomycetota</taxon>
        <taxon>Actinomycetes</taxon>
        <taxon>Micromonosporales</taxon>
        <taxon>Micromonosporaceae</taxon>
        <taxon>Plantactinospora</taxon>
    </lineage>
</organism>
<protein>
    <recommendedName>
        <fullName evidence="3">SUKH-4 immunity protein of toxin-antitoxin system</fullName>
    </recommendedName>
</protein>
<dbReference type="EMBL" id="BONX01000056">
    <property type="protein sequence ID" value="GIH00697.1"/>
    <property type="molecule type" value="Genomic_DNA"/>
</dbReference>
<reference evidence="1 2" key="1">
    <citation type="submission" date="2021-01" db="EMBL/GenBank/DDBJ databases">
        <title>Whole genome shotgun sequence of Plantactinospora mayteni NBRC 109088.</title>
        <authorList>
            <person name="Komaki H."/>
            <person name="Tamura T."/>
        </authorList>
    </citation>
    <scope>NUCLEOTIDE SEQUENCE [LARGE SCALE GENOMIC DNA]</scope>
    <source>
        <strain evidence="1 2">NBRC 109088</strain>
    </source>
</reference>
<gene>
    <name evidence="1" type="ORF">Pma05_72690</name>
</gene>
<dbReference type="Proteomes" id="UP000621500">
    <property type="component" value="Unassembled WGS sequence"/>
</dbReference>
<keyword evidence="2" id="KW-1185">Reference proteome</keyword>
<dbReference type="RefSeq" id="WP_203861990.1">
    <property type="nucleotide sequence ID" value="NZ_BAAAZQ010000029.1"/>
</dbReference>
<proteinExistence type="predicted"/>